<sequence length="218" mass="23096">MTTTAATTTAWSTDPYTLALRAGRGPLFLRRSDGHRLRLEVERWCARPDAADRTVLDRCVGTVLDVGCGPGRMVAALAGRAARALGIDTAWAAVRHTRDHGGVALHASVFDALPDEGGWDSLLLMDGNVGIGGDPPTLLRRLGQLATPGGLLLVEAADTEVDERFLAWLDDGRGGTSPAFPWARVGARALCSHAEAAGWDPVAHWTAGSRAFLALRRG</sequence>
<dbReference type="Proteomes" id="UP000219072">
    <property type="component" value="Unassembled WGS sequence"/>
</dbReference>
<reference evidence="1 2" key="1">
    <citation type="submission" date="2017-09" db="EMBL/GenBank/DDBJ databases">
        <authorList>
            <person name="Ehlers B."/>
            <person name="Leendertz F.H."/>
        </authorList>
    </citation>
    <scope>NUCLEOTIDE SEQUENCE [LARGE SCALE GENOMIC DNA]</scope>
    <source>
        <strain evidence="1 2">CGMCC 4.7095</strain>
    </source>
</reference>
<dbReference type="OrthoDB" id="4484556at2"/>
<keyword evidence="1" id="KW-0489">Methyltransferase</keyword>
<name>A0A286DIU9_9ACTN</name>
<evidence type="ECO:0000313" key="2">
    <source>
        <dbReference type="Proteomes" id="UP000219072"/>
    </source>
</evidence>
<dbReference type="RefSeq" id="WP_097228975.1">
    <property type="nucleotide sequence ID" value="NZ_OCNE01000001.1"/>
</dbReference>
<dbReference type="Pfam" id="PF13489">
    <property type="entry name" value="Methyltransf_23"/>
    <property type="match status" value="1"/>
</dbReference>
<dbReference type="EMBL" id="OCNE01000001">
    <property type="protein sequence ID" value="SOD58539.1"/>
    <property type="molecule type" value="Genomic_DNA"/>
</dbReference>
<proteinExistence type="predicted"/>
<keyword evidence="2" id="KW-1185">Reference proteome</keyword>
<dbReference type="InterPro" id="IPR029063">
    <property type="entry name" value="SAM-dependent_MTases_sf"/>
</dbReference>
<keyword evidence="1" id="KW-0808">Transferase</keyword>
<dbReference type="Gene3D" id="3.40.50.150">
    <property type="entry name" value="Vaccinia Virus protein VP39"/>
    <property type="match status" value="1"/>
</dbReference>
<dbReference type="SUPFAM" id="SSF53335">
    <property type="entry name" value="S-adenosyl-L-methionine-dependent methyltransferases"/>
    <property type="match status" value="1"/>
</dbReference>
<protein>
    <submittedName>
        <fullName evidence="1">Methyltransferase domain-containing protein</fullName>
    </submittedName>
</protein>
<dbReference type="GO" id="GO:0032259">
    <property type="term" value="P:methylation"/>
    <property type="evidence" value="ECO:0007669"/>
    <property type="project" value="UniProtKB-KW"/>
</dbReference>
<gene>
    <name evidence="1" type="ORF">SAMN06297387_101199</name>
</gene>
<accession>A0A286DIU9</accession>
<evidence type="ECO:0000313" key="1">
    <source>
        <dbReference type="EMBL" id="SOD58539.1"/>
    </source>
</evidence>
<dbReference type="GO" id="GO:0008168">
    <property type="term" value="F:methyltransferase activity"/>
    <property type="evidence" value="ECO:0007669"/>
    <property type="project" value="UniProtKB-KW"/>
</dbReference>
<organism evidence="1 2">
    <name type="scientific">Streptomyces zhaozhouensis</name>
    <dbReference type="NCBI Taxonomy" id="1300267"/>
    <lineage>
        <taxon>Bacteria</taxon>
        <taxon>Bacillati</taxon>
        <taxon>Actinomycetota</taxon>
        <taxon>Actinomycetes</taxon>
        <taxon>Kitasatosporales</taxon>
        <taxon>Streptomycetaceae</taxon>
        <taxon>Streptomyces</taxon>
    </lineage>
</organism>
<dbReference type="AlphaFoldDB" id="A0A286DIU9"/>